<reference evidence="2" key="1">
    <citation type="submission" date="2023-03" db="EMBL/GenBank/DDBJ databases">
        <title>Massive genome expansion in bonnet fungi (Mycena s.s.) driven by repeated elements and novel gene families across ecological guilds.</title>
        <authorList>
            <consortium name="Lawrence Berkeley National Laboratory"/>
            <person name="Harder C.B."/>
            <person name="Miyauchi S."/>
            <person name="Viragh M."/>
            <person name="Kuo A."/>
            <person name="Thoen E."/>
            <person name="Andreopoulos B."/>
            <person name="Lu D."/>
            <person name="Skrede I."/>
            <person name="Drula E."/>
            <person name="Henrissat B."/>
            <person name="Morin E."/>
            <person name="Kohler A."/>
            <person name="Barry K."/>
            <person name="LaButti K."/>
            <person name="Morin E."/>
            <person name="Salamov A."/>
            <person name="Lipzen A."/>
            <person name="Mereny Z."/>
            <person name="Hegedus B."/>
            <person name="Baldrian P."/>
            <person name="Stursova M."/>
            <person name="Weitz H."/>
            <person name="Taylor A."/>
            <person name="Grigoriev I.V."/>
            <person name="Nagy L.G."/>
            <person name="Martin F."/>
            <person name="Kauserud H."/>
        </authorList>
    </citation>
    <scope>NUCLEOTIDE SEQUENCE</scope>
    <source>
        <strain evidence="2">CBHHK067</strain>
    </source>
</reference>
<evidence type="ECO:0000313" key="3">
    <source>
        <dbReference type="Proteomes" id="UP001221757"/>
    </source>
</evidence>
<keyword evidence="1" id="KW-0732">Signal</keyword>
<protein>
    <recommendedName>
        <fullName evidence="4">F-box domain-containing protein</fullName>
    </recommendedName>
</protein>
<gene>
    <name evidence="2" type="ORF">B0H17DRAFT_1136395</name>
</gene>
<feature type="chain" id="PRO_5041976934" description="F-box domain-containing protein" evidence="1">
    <location>
        <begin position="28"/>
        <end position="347"/>
    </location>
</feature>
<accession>A0AAD7GBZ9</accession>
<dbReference type="EMBL" id="JARKIE010000089">
    <property type="protein sequence ID" value="KAJ7687272.1"/>
    <property type="molecule type" value="Genomic_DNA"/>
</dbReference>
<organism evidence="2 3">
    <name type="scientific">Mycena rosella</name>
    <name type="common">Pink bonnet</name>
    <name type="synonym">Agaricus rosellus</name>
    <dbReference type="NCBI Taxonomy" id="1033263"/>
    <lineage>
        <taxon>Eukaryota</taxon>
        <taxon>Fungi</taxon>
        <taxon>Dikarya</taxon>
        <taxon>Basidiomycota</taxon>
        <taxon>Agaricomycotina</taxon>
        <taxon>Agaricomycetes</taxon>
        <taxon>Agaricomycetidae</taxon>
        <taxon>Agaricales</taxon>
        <taxon>Marasmiineae</taxon>
        <taxon>Mycenaceae</taxon>
        <taxon>Mycena</taxon>
    </lineage>
</organism>
<keyword evidence="3" id="KW-1185">Reference proteome</keyword>
<name>A0AAD7GBZ9_MYCRO</name>
<evidence type="ECO:0000256" key="1">
    <source>
        <dbReference type="SAM" id="SignalP"/>
    </source>
</evidence>
<comment type="caution">
    <text evidence="2">The sequence shown here is derived from an EMBL/GenBank/DDBJ whole genome shotgun (WGS) entry which is preliminary data.</text>
</comment>
<sequence>MGGRRTFLVKKSLMLVIVIRFPFLTRTSESTMLSPCRRKPIAEWRPDENIIEILQAASRADQAALCRVSKLFHALPVLIYRNVHLAGYAPIEAFCSAIVSTPSLSQSVRSFKFIEWNSERDLGRDLHIRDLGHLSDLWPPTSPRIRLFQLQRLLCPARIVSGITARSLEFARLDWISEEEPNAVEAIVVALKSMTHPDVPFICAIEDCDHVFPELLASILRNIPYTKALHMCMDSNHHSRNGPTIFMARPPPRFRNQGHNRSAHSTRARRCLFDPSGVSLMGLLFLWLDLRLVLGTKDTTDQLTVRGLGDVYLTLAACRLCFSAWRKVSGAWEKYPVDELMVLSGID</sequence>
<dbReference type="Proteomes" id="UP001221757">
    <property type="component" value="Unassembled WGS sequence"/>
</dbReference>
<evidence type="ECO:0000313" key="2">
    <source>
        <dbReference type="EMBL" id="KAJ7687272.1"/>
    </source>
</evidence>
<dbReference type="AlphaFoldDB" id="A0AAD7GBZ9"/>
<feature type="signal peptide" evidence="1">
    <location>
        <begin position="1"/>
        <end position="27"/>
    </location>
</feature>
<proteinExistence type="predicted"/>
<evidence type="ECO:0008006" key="4">
    <source>
        <dbReference type="Google" id="ProtNLM"/>
    </source>
</evidence>